<feature type="region of interest" description="Disordered" evidence="1">
    <location>
        <begin position="47"/>
        <end position="97"/>
    </location>
</feature>
<gene>
    <name evidence="2" type="ORF">GCM10022232_72240</name>
</gene>
<evidence type="ECO:0000256" key="1">
    <source>
        <dbReference type="SAM" id="MobiDB-lite"/>
    </source>
</evidence>
<organism evidence="2 3">
    <name type="scientific">Streptomyces plumbiresistens</name>
    <dbReference type="NCBI Taxonomy" id="511811"/>
    <lineage>
        <taxon>Bacteria</taxon>
        <taxon>Bacillati</taxon>
        <taxon>Actinomycetota</taxon>
        <taxon>Actinomycetes</taxon>
        <taxon>Kitasatosporales</taxon>
        <taxon>Streptomycetaceae</taxon>
        <taxon>Streptomyces</taxon>
    </lineage>
</organism>
<dbReference type="EMBL" id="BAAAZX010000026">
    <property type="protein sequence ID" value="GAA4018057.1"/>
    <property type="molecule type" value="Genomic_DNA"/>
</dbReference>
<name>A0ABP7SY31_9ACTN</name>
<sequence>MLRIRQYLFRRSLLDEFARVHFGDAVGKARGVQVVGDEDEGQVALVAHQSGEEGAPGDRVEAGGDSSQMRTPDEGQEPPATSSPGSPPRRTPSDAPCSALLIAGIPAFLLGTAQDRFAVKPLSDRLRLSNADRLAARRD</sequence>
<reference evidence="3" key="1">
    <citation type="journal article" date="2019" name="Int. J. Syst. Evol. Microbiol.">
        <title>The Global Catalogue of Microorganisms (GCM) 10K type strain sequencing project: providing services to taxonomists for standard genome sequencing and annotation.</title>
        <authorList>
            <consortium name="The Broad Institute Genomics Platform"/>
            <consortium name="The Broad Institute Genome Sequencing Center for Infectious Disease"/>
            <person name="Wu L."/>
            <person name="Ma J."/>
        </authorList>
    </citation>
    <scope>NUCLEOTIDE SEQUENCE [LARGE SCALE GENOMIC DNA]</scope>
    <source>
        <strain evidence="3">JCM 16924</strain>
    </source>
</reference>
<accession>A0ABP7SY31</accession>
<dbReference type="Proteomes" id="UP001500456">
    <property type="component" value="Unassembled WGS sequence"/>
</dbReference>
<evidence type="ECO:0000313" key="2">
    <source>
        <dbReference type="EMBL" id="GAA4018057.1"/>
    </source>
</evidence>
<evidence type="ECO:0000313" key="3">
    <source>
        <dbReference type="Proteomes" id="UP001500456"/>
    </source>
</evidence>
<comment type="caution">
    <text evidence="2">The sequence shown here is derived from an EMBL/GenBank/DDBJ whole genome shotgun (WGS) entry which is preliminary data.</text>
</comment>
<proteinExistence type="predicted"/>
<keyword evidence="3" id="KW-1185">Reference proteome</keyword>
<protein>
    <submittedName>
        <fullName evidence="2">Uncharacterized protein</fullName>
    </submittedName>
</protein>